<dbReference type="PANTHER" id="PTHR11926">
    <property type="entry name" value="GLUCOSYL/GLUCURONOSYL TRANSFERASES"/>
    <property type="match status" value="1"/>
</dbReference>
<keyword evidence="3" id="KW-0328">Glycosyltransferase</keyword>
<evidence type="ECO:0000256" key="1">
    <source>
        <dbReference type="ARBA" id="ARBA00009995"/>
    </source>
</evidence>
<evidence type="ECO:0000256" key="3">
    <source>
        <dbReference type="RuleBase" id="RU003718"/>
    </source>
</evidence>
<keyword evidence="7" id="KW-1185">Reference proteome</keyword>
<dbReference type="InterPro" id="IPR035595">
    <property type="entry name" value="UDP_glycos_trans_CS"/>
</dbReference>
<proteinExistence type="inferred from homology"/>
<dbReference type="InterPro" id="IPR002213">
    <property type="entry name" value="UDP_glucos_trans"/>
</dbReference>
<dbReference type="EMBL" id="JACEIK010000103">
    <property type="protein sequence ID" value="MCD7449633.1"/>
    <property type="molecule type" value="Genomic_DNA"/>
</dbReference>
<gene>
    <name evidence="6" type="ORF">HAX54_000863</name>
</gene>
<organism evidence="6 7">
    <name type="scientific">Datura stramonium</name>
    <name type="common">Jimsonweed</name>
    <name type="synonym">Common thornapple</name>
    <dbReference type="NCBI Taxonomy" id="4076"/>
    <lineage>
        <taxon>Eukaryota</taxon>
        <taxon>Viridiplantae</taxon>
        <taxon>Streptophyta</taxon>
        <taxon>Embryophyta</taxon>
        <taxon>Tracheophyta</taxon>
        <taxon>Spermatophyta</taxon>
        <taxon>Magnoliopsida</taxon>
        <taxon>eudicotyledons</taxon>
        <taxon>Gunneridae</taxon>
        <taxon>Pentapetalae</taxon>
        <taxon>asterids</taxon>
        <taxon>lamiids</taxon>
        <taxon>Solanales</taxon>
        <taxon>Solanaceae</taxon>
        <taxon>Solanoideae</taxon>
        <taxon>Datureae</taxon>
        <taxon>Datura</taxon>
    </lineage>
</organism>
<dbReference type="PROSITE" id="PS00375">
    <property type="entry name" value="UDPGT"/>
    <property type="match status" value="1"/>
</dbReference>
<evidence type="ECO:0000259" key="5">
    <source>
        <dbReference type="Pfam" id="PF26168"/>
    </source>
</evidence>
<dbReference type="SUPFAM" id="SSF53756">
    <property type="entry name" value="UDP-Glycosyltransferase/glycogen phosphorylase"/>
    <property type="match status" value="1"/>
</dbReference>
<feature type="domain" description="Glycosyltransferase N-terminal" evidence="5">
    <location>
        <begin position="18"/>
        <end position="116"/>
    </location>
</feature>
<accession>A0ABS8RSH4</accession>
<name>A0ABS8RSH4_DATST</name>
<dbReference type="EC" id="2.4.1.-" evidence="4"/>
<dbReference type="InterPro" id="IPR058980">
    <property type="entry name" value="Glyco_transf_N"/>
</dbReference>
<sequence length="508" mass="56829">MTEHKEMASFANSKRPHVVCVPFPAQGHISPMLKLAKLLHHKGFYVTFVNTEFNHKRLLRSNGPHSLDGLPDFRFETIPDGLPPADCDATQHIPSLCASTSKNCLAPFRSLINKINAAPAEEGVPPVTCIVSDAVMTFTLGVGEELGIPEVLFWTASACGLMGYLQYHKLVQRGYTPLKDESHITNGYLETKVDWVPGMKDIRLRDFPSFIRTTDSNDIMLNFFIAETERICKASAIIVNTFDAFEHTVLNALFTIHPHIYTIGPLQFMLNNTTDEKLKSIGSNLWKEDLSCIEWLDTKEPNSVVYVNFGSITVMNFDQFTEMAWGLANSKKQFLWIIRPDLIAGDSVKLPEEFLSEIKGRGMITSWCPQEKVLRHCAIAGFLTHSGWNSMLESVCGGVPVICWPFFAEQQTNCRYSCCEWEIGMEIIDLKRSEVEILVRELMEGEKGKKMKLKAMNWKVEAEKAVSPGGSSCINLNKLFNEVLLAPRSEVANDDQVPSNLGGLNGSS</sequence>
<dbReference type="Pfam" id="PF00201">
    <property type="entry name" value="UDPGT"/>
    <property type="match status" value="1"/>
</dbReference>
<protein>
    <recommendedName>
        <fullName evidence="4">Glycosyltransferase</fullName>
        <ecNumber evidence="4">2.4.1.-</ecNumber>
    </recommendedName>
</protein>
<dbReference type="Pfam" id="PF26168">
    <property type="entry name" value="Glyco_transf_N"/>
    <property type="match status" value="1"/>
</dbReference>
<evidence type="ECO:0000313" key="6">
    <source>
        <dbReference type="EMBL" id="MCD7449633.1"/>
    </source>
</evidence>
<keyword evidence="2 3" id="KW-0808">Transferase</keyword>
<comment type="caution">
    <text evidence="6">The sequence shown here is derived from an EMBL/GenBank/DDBJ whole genome shotgun (WGS) entry which is preliminary data.</text>
</comment>
<dbReference type="CDD" id="cd03784">
    <property type="entry name" value="GT1_Gtf-like"/>
    <property type="match status" value="1"/>
</dbReference>
<evidence type="ECO:0000313" key="7">
    <source>
        <dbReference type="Proteomes" id="UP000823775"/>
    </source>
</evidence>
<evidence type="ECO:0000256" key="2">
    <source>
        <dbReference type="ARBA" id="ARBA00022679"/>
    </source>
</evidence>
<evidence type="ECO:0000256" key="4">
    <source>
        <dbReference type="RuleBase" id="RU362057"/>
    </source>
</evidence>
<dbReference type="Proteomes" id="UP000823775">
    <property type="component" value="Unassembled WGS sequence"/>
</dbReference>
<comment type="similarity">
    <text evidence="1 3">Belongs to the UDP-glycosyltransferase family.</text>
</comment>
<reference evidence="6 7" key="1">
    <citation type="journal article" date="2021" name="BMC Genomics">
        <title>Datura genome reveals duplications of psychoactive alkaloid biosynthetic genes and high mutation rate following tissue culture.</title>
        <authorList>
            <person name="Rajewski A."/>
            <person name="Carter-House D."/>
            <person name="Stajich J."/>
            <person name="Litt A."/>
        </authorList>
    </citation>
    <scope>NUCLEOTIDE SEQUENCE [LARGE SCALE GENOMIC DNA]</scope>
    <source>
        <strain evidence="6">AR-01</strain>
    </source>
</reference>
<dbReference type="PANTHER" id="PTHR11926:SF1498">
    <property type="entry name" value="GLYCOSYLTRANSFERASE"/>
    <property type="match status" value="1"/>
</dbReference>
<dbReference type="Gene3D" id="3.40.50.2000">
    <property type="entry name" value="Glycogen Phosphorylase B"/>
    <property type="match status" value="2"/>
</dbReference>